<dbReference type="InParanoid" id="D8T8Y9"/>
<accession>D8T8Y9</accession>
<keyword evidence="3" id="KW-1185">Reference proteome</keyword>
<dbReference type="Gramene" id="EFJ06916">
    <property type="protein sequence ID" value="EFJ06916"/>
    <property type="gene ID" value="SELMODRAFT_29493"/>
</dbReference>
<dbReference type="EMBL" id="GL377692">
    <property type="protein sequence ID" value="EFJ06916.1"/>
    <property type="molecule type" value="Genomic_DNA"/>
</dbReference>
<dbReference type="AlphaFoldDB" id="D8T8Y9"/>
<evidence type="ECO:0000256" key="1">
    <source>
        <dbReference type="SAM" id="SignalP"/>
    </source>
</evidence>
<dbReference type="PANTHER" id="PTHR33181:SF59">
    <property type="entry name" value="OVATE FAMILY PROTEIN"/>
    <property type="match status" value="1"/>
</dbReference>
<feature type="chain" id="PRO_5012994392" evidence="1">
    <location>
        <begin position="16"/>
        <end position="62"/>
    </location>
</feature>
<feature type="non-terminal residue" evidence="2">
    <location>
        <position position="62"/>
    </location>
</feature>
<dbReference type="KEGG" id="smo:SELMODRAFT_29493"/>
<keyword evidence="1" id="KW-0732">Signal</keyword>
<name>D8T8Y9_SELML</name>
<dbReference type="HOGENOM" id="CLU_129534_5_0_1"/>
<reference evidence="2 3" key="1">
    <citation type="journal article" date="2011" name="Science">
        <title>The Selaginella genome identifies genetic changes associated with the evolution of vascular plants.</title>
        <authorList>
            <person name="Banks J.A."/>
            <person name="Nishiyama T."/>
            <person name="Hasebe M."/>
            <person name="Bowman J.L."/>
            <person name="Gribskov M."/>
            <person name="dePamphilis C."/>
            <person name="Albert V.A."/>
            <person name="Aono N."/>
            <person name="Aoyama T."/>
            <person name="Ambrose B.A."/>
            <person name="Ashton N.W."/>
            <person name="Axtell M.J."/>
            <person name="Barker E."/>
            <person name="Barker M.S."/>
            <person name="Bennetzen J.L."/>
            <person name="Bonawitz N.D."/>
            <person name="Chapple C."/>
            <person name="Cheng C."/>
            <person name="Correa L.G."/>
            <person name="Dacre M."/>
            <person name="DeBarry J."/>
            <person name="Dreyer I."/>
            <person name="Elias M."/>
            <person name="Engstrom E.M."/>
            <person name="Estelle M."/>
            <person name="Feng L."/>
            <person name="Finet C."/>
            <person name="Floyd S.K."/>
            <person name="Frommer W.B."/>
            <person name="Fujita T."/>
            <person name="Gramzow L."/>
            <person name="Gutensohn M."/>
            <person name="Harholt J."/>
            <person name="Hattori M."/>
            <person name="Heyl A."/>
            <person name="Hirai T."/>
            <person name="Hiwatashi Y."/>
            <person name="Ishikawa M."/>
            <person name="Iwata M."/>
            <person name="Karol K.G."/>
            <person name="Koehler B."/>
            <person name="Kolukisaoglu U."/>
            <person name="Kubo M."/>
            <person name="Kurata T."/>
            <person name="Lalonde S."/>
            <person name="Li K."/>
            <person name="Li Y."/>
            <person name="Litt A."/>
            <person name="Lyons E."/>
            <person name="Manning G."/>
            <person name="Maruyama T."/>
            <person name="Michael T.P."/>
            <person name="Mikami K."/>
            <person name="Miyazaki S."/>
            <person name="Morinaga S."/>
            <person name="Murata T."/>
            <person name="Mueller-Roeber B."/>
            <person name="Nelson D.R."/>
            <person name="Obara M."/>
            <person name="Oguri Y."/>
            <person name="Olmstead R.G."/>
            <person name="Onodera N."/>
            <person name="Petersen B.L."/>
            <person name="Pils B."/>
            <person name="Prigge M."/>
            <person name="Rensing S.A."/>
            <person name="Riano-Pachon D.M."/>
            <person name="Roberts A.W."/>
            <person name="Sato Y."/>
            <person name="Scheller H.V."/>
            <person name="Schulz B."/>
            <person name="Schulz C."/>
            <person name="Shakirov E.V."/>
            <person name="Shibagaki N."/>
            <person name="Shinohara N."/>
            <person name="Shippen D.E."/>
            <person name="Soerensen I."/>
            <person name="Sotooka R."/>
            <person name="Sugimoto N."/>
            <person name="Sugita M."/>
            <person name="Sumikawa N."/>
            <person name="Tanurdzic M."/>
            <person name="Theissen G."/>
            <person name="Ulvskov P."/>
            <person name="Wakazuki S."/>
            <person name="Weng J.K."/>
            <person name="Willats W.W."/>
            <person name="Wipf D."/>
            <person name="Wolf P.G."/>
            <person name="Yang L."/>
            <person name="Zimmer A.D."/>
            <person name="Zhu Q."/>
            <person name="Mitros T."/>
            <person name="Hellsten U."/>
            <person name="Loque D."/>
            <person name="Otillar R."/>
            <person name="Salamov A."/>
            <person name="Schmutz J."/>
            <person name="Shapiro H."/>
            <person name="Lindquist E."/>
            <person name="Lucas S."/>
            <person name="Rokhsar D."/>
            <person name="Grigoriev I.V."/>
        </authorList>
    </citation>
    <scope>NUCLEOTIDE SEQUENCE [LARGE SCALE GENOMIC DNA]</scope>
</reference>
<dbReference type="PANTHER" id="PTHR33181">
    <property type="entry name" value="OS01G0778500 PROTEIN"/>
    <property type="match status" value="1"/>
</dbReference>
<proteinExistence type="predicted"/>
<gene>
    <name evidence="2" type="ORF">SELMODRAFT_29493</name>
</gene>
<sequence length="62" mass="7323">MGWICKVILMPLRRAWEVVVLRIQHNKRGTCRRGIGMLYDDVQLCAYEDVQVMWSMLQHSST</sequence>
<evidence type="ECO:0000313" key="3">
    <source>
        <dbReference type="Proteomes" id="UP000001514"/>
    </source>
</evidence>
<dbReference type="OMA" id="ICKVILM"/>
<feature type="signal peptide" evidence="1">
    <location>
        <begin position="1"/>
        <end position="15"/>
    </location>
</feature>
<protein>
    <submittedName>
        <fullName evidence="2">Uncharacterized protein</fullName>
    </submittedName>
</protein>
<organism evidence="3">
    <name type="scientific">Selaginella moellendorffii</name>
    <name type="common">Spikemoss</name>
    <dbReference type="NCBI Taxonomy" id="88036"/>
    <lineage>
        <taxon>Eukaryota</taxon>
        <taxon>Viridiplantae</taxon>
        <taxon>Streptophyta</taxon>
        <taxon>Embryophyta</taxon>
        <taxon>Tracheophyta</taxon>
        <taxon>Lycopodiopsida</taxon>
        <taxon>Selaginellales</taxon>
        <taxon>Selaginellaceae</taxon>
        <taxon>Selaginella</taxon>
    </lineage>
</organism>
<evidence type="ECO:0000313" key="2">
    <source>
        <dbReference type="EMBL" id="EFJ06916.1"/>
    </source>
</evidence>
<dbReference type="Proteomes" id="UP000001514">
    <property type="component" value="Unassembled WGS sequence"/>
</dbReference>